<dbReference type="PANTHER" id="PTHR12475:SF4">
    <property type="entry name" value="PROTEIN THEM6"/>
    <property type="match status" value="1"/>
</dbReference>
<dbReference type="OrthoDB" id="265761at2759"/>
<evidence type="ECO:0000313" key="2">
    <source>
        <dbReference type="EMBL" id="RAO69457.1"/>
    </source>
</evidence>
<accession>A0A364L0W4</accession>
<sequence>MSYSSPYRFYARRVKLLLRLRPGRLFWLLLAILNIKCLPFVWHYRFFAPVIAAALRKPINQSMLHRRKDEVPLVFLPIITKTKVPILEGDFNLHKSNSTYFTDLDSSRSLLLSFLVFHGMSKTHKELATEGKNGIMTAMLGSTYTHFKREIPTGYPYEVWSRILTWDQKWLYIVTHFVQKGKIIPKASVTEIINDRKPDAKNVNASNRAFKVPKALSQSDVEHSIFGTSISKCVFKKGRMTVSPNRVLAASGLLSTAITNKSEIDLTGSQNSIDPKTKDLFSRETTTQYSNNELDEHIEEERVKGMKFAYLVSELEDLQGHLLKDQELSDGVITLGTFSELGHSVSL</sequence>
<gene>
    <name evidence="2" type="ORF">BHQ10_005469</name>
</gene>
<evidence type="ECO:0000256" key="1">
    <source>
        <dbReference type="ARBA" id="ARBA00038476"/>
    </source>
</evidence>
<name>A0A364L0W4_TALAM</name>
<dbReference type="EMBL" id="MIKG01000009">
    <property type="protein sequence ID" value="RAO69457.1"/>
    <property type="molecule type" value="Genomic_DNA"/>
</dbReference>
<dbReference type="InterPro" id="IPR029069">
    <property type="entry name" value="HotDog_dom_sf"/>
</dbReference>
<keyword evidence="3" id="KW-1185">Reference proteome</keyword>
<dbReference type="RefSeq" id="XP_040733973.1">
    <property type="nucleotide sequence ID" value="XM_040877948.1"/>
</dbReference>
<evidence type="ECO:0008006" key="4">
    <source>
        <dbReference type="Google" id="ProtNLM"/>
    </source>
</evidence>
<dbReference type="Proteomes" id="UP000249363">
    <property type="component" value="Unassembled WGS sequence"/>
</dbReference>
<protein>
    <recommendedName>
        <fullName evidence="4">Thioesterase domain-containing protein</fullName>
    </recommendedName>
</protein>
<dbReference type="SUPFAM" id="SSF54637">
    <property type="entry name" value="Thioesterase/thiol ester dehydrase-isomerase"/>
    <property type="match status" value="1"/>
</dbReference>
<dbReference type="InterPro" id="IPR051490">
    <property type="entry name" value="THEM6_lcsJ_thioesterase"/>
</dbReference>
<dbReference type="PANTHER" id="PTHR12475">
    <property type="match status" value="1"/>
</dbReference>
<reference evidence="2 3" key="1">
    <citation type="journal article" date="2017" name="Biotechnol. Biofuels">
        <title>Differential beta-glucosidase expression as a function of carbon source availability in Talaromyces amestolkiae: a genomic and proteomic approach.</title>
        <authorList>
            <person name="de Eugenio L.I."/>
            <person name="Mendez-Liter J.A."/>
            <person name="Nieto-Dominguez M."/>
            <person name="Alonso L."/>
            <person name="Gil-Munoz J."/>
            <person name="Barriuso J."/>
            <person name="Prieto A."/>
            <person name="Martinez M.J."/>
        </authorList>
    </citation>
    <scope>NUCLEOTIDE SEQUENCE [LARGE SCALE GENOMIC DNA]</scope>
    <source>
        <strain evidence="2 3">CIB</strain>
    </source>
</reference>
<proteinExistence type="inferred from homology"/>
<organism evidence="2 3">
    <name type="scientific">Talaromyces amestolkiae</name>
    <dbReference type="NCBI Taxonomy" id="1196081"/>
    <lineage>
        <taxon>Eukaryota</taxon>
        <taxon>Fungi</taxon>
        <taxon>Dikarya</taxon>
        <taxon>Ascomycota</taxon>
        <taxon>Pezizomycotina</taxon>
        <taxon>Eurotiomycetes</taxon>
        <taxon>Eurotiomycetidae</taxon>
        <taxon>Eurotiales</taxon>
        <taxon>Trichocomaceae</taxon>
        <taxon>Talaromyces</taxon>
        <taxon>Talaromyces sect. Talaromyces</taxon>
    </lineage>
</organism>
<comment type="caution">
    <text evidence="2">The sequence shown here is derived from an EMBL/GenBank/DDBJ whole genome shotgun (WGS) entry which is preliminary data.</text>
</comment>
<evidence type="ECO:0000313" key="3">
    <source>
        <dbReference type="Proteomes" id="UP000249363"/>
    </source>
</evidence>
<comment type="similarity">
    <text evidence="1">Belongs to the lcsJ thioesterase family.</text>
</comment>
<dbReference type="AlphaFoldDB" id="A0A364L0W4"/>
<dbReference type="GeneID" id="63794685"/>
<dbReference type="Pfam" id="PF13279">
    <property type="entry name" value="4HBT_2"/>
    <property type="match status" value="1"/>
</dbReference>